<keyword evidence="4 8" id="KW-0732">Signal</keyword>
<dbReference type="PANTHER" id="PTHR13234">
    <property type="entry name" value="GAMMA-INTERFERON INDUCIBLE LYSOSOMAL THIOL REDUCTASE GILT"/>
    <property type="match status" value="1"/>
</dbReference>
<dbReference type="PANTHER" id="PTHR13234:SF8">
    <property type="entry name" value="GAMMA-INTERFERON-INDUCIBLE LYSOSOMAL THIOL REDUCTASE"/>
    <property type="match status" value="1"/>
</dbReference>
<comment type="subcellular location">
    <subcellularLocation>
        <location evidence="1">Secreted</location>
    </subcellularLocation>
</comment>
<dbReference type="Pfam" id="PF03227">
    <property type="entry name" value="GILT"/>
    <property type="match status" value="2"/>
</dbReference>
<evidence type="ECO:0000313" key="10">
    <source>
        <dbReference type="Proteomes" id="UP001209570"/>
    </source>
</evidence>
<comment type="similarity">
    <text evidence="2">Belongs to the GILT family.</text>
</comment>
<dbReference type="GO" id="GO:0005576">
    <property type="term" value="C:extracellular region"/>
    <property type="evidence" value="ECO:0007669"/>
    <property type="project" value="UniProtKB-SubCell"/>
</dbReference>
<feature type="compositionally biased region" description="Low complexity" evidence="6">
    <location>
        <begin position="233"/>
        <end position="258"/>
    </location>
</feature>
<evidence type="ECO:0000313" key="9">
    <source>
        <dbReference type="EMBL" id="KAJ0405430.1"/>
    </source>
</evidence>
<feature type="compositionally biased region" description="Low complexity" evidence="6">
    <location>
        <begin position="530"/>
        <end position="544"/>
    </location>
</feature>
<name>A0AAD5MF45_PYTIN</name>
<dbReference type="Gene3D" id="3.40.30.10">
    <property type="entry name" value="Glutaredoxin"/>
    <property type="match status" value="1"/>
</dbReference>
<feature type="region of interest" description="Disordered" evidence="6">
    <location>
        <begin position="483"/>
        <end position="555"/>
    </location>
</feature>
<keyword evidence="7" id="KW-0472">Membrane</keyword>
<accession>A0AAD5MF45</accession>
<feature type="compositionally biased region" description="Low complexity" evidence="6">
    <location>
        <begin position="265"/>
        <end position="278"/>
    </location>
</feature>
<evidence type="ECO:0000256" key="7">
    <source>
        <dbReference type="SAM" id="Phobius"/>
    </source>
</evidence>
<evidence type="ECO:0000256" key="1">
    <source>
        <dbReference type="ARBA" id="ARBA00004613"/>
    </source>
</evidence>
<feature type="transmembrane region" description="Helical" evidence="7">
    <location>
        <begin position="561"/>
        <end position="580"/>
    </location>
</feature>
<comment type="caution">
    <text evidence="9">The sequence shown here is derived from an EMBL/GenBank/DDBJ whole genome shotgun (WGS) entry which is preliminary data.</text>
</comment>
<evidence type="ECO:0000256" key="3">
    <source>
        <dbReference type="ARBA" id="ARBA00022525"/>
    </source>
</evidence>
<protein>
    <recommendedName>
        <fullName evidence="11">Gamma-interferon-inducible lysosomal thiol reductase</fullName>
    </recommendedName>
</protein>
<feature type="signal peptide" evidence="8">
    <location>
        <begin position="1"/>
        <end position="29"/>
    </location>
</feature>
<evidence type="ECO:0000256" key="8">
    <source>
        <dbReference type="SAM" id="SignalP"/>
    </source>
</evidence>
<evidence type="ECO:0000256" key="4">
    <source>
        <dbReference type="ARBA" id="ARBA00022729"/>
    </source>
</evidence>
<dbReference type="InterPro" id="IPR004911">
    <property type="entry name" value="Interferon-induced_GILT"/>
</dbReference>
<sequence>MTQLIPRVMLLLLLAATALLLCPLQSAAAAGVSPKHRVGLRVTFRAFCPACQWFVGDPLLELIRNEDFRNIVDLKLLPAAGMTEQNGAFDCEGGEEECDGHRWEACVIDKDRDDVVKYLGGIACIEGDESGELGEWTTKIDNCFTPEERAVLKDCYEKKSVALLTNMIRNERVSEVGWMPYTVVNERVLGSASRGVGLDELQQSVCAEYKGPKSFYPEACVKLHGEQQAFAPEEADADAAAPAAPTQVPAAATPAALAARDEAANNEPAPAQPAPNADVVDTRAKGDDDPANKVRVEVYWRAFCPGCMYFITKPLLMLLRDEQFRDIVDFRPVPAAGTFLDAKGNFMCNKGMLECVGHKWLSCVIDQFPDLGEQIEHLACMENRDNKGSSWDSIVAKCFKTEDTRRALKQCFDTRSSALLKRHVAQREKVDVQWMPYVLVNGAPVGDARHGIGFKQLQEEVCKAYSGSAEMRPVACLPKRLRNEDGEEDEPPKQGDQAVRPCPQKKEGGGGAKYEDAPGAGLRRPRDADANANANAAADARPARVFTEQDARASKKTDGGFSVRSLLFPLACFVIVAFVARQLSGDHKKNA</sequence>
<organism evidence="9 10">
    <name type="scientific">Pythium insidiosum</name>
    <name type="common">Pythiosis disease agent</name>
    <dbReference type="NCBI Taxonomy" id="114742"/>
    <lineage>
        <taxon>Eukaryota</taxon>
        <taxon>Sar</taxon>
        <taxon>Stramenopiles</taxon>
        <taxon>Oomycota</taxon>
        <taxon>Peronosporomycetes</taxon>
        <taxon>Pythiales</taxon>
        <taxon>Pythiaceae</taxon>
        <taxon>Pythium</taxon>
    </lineage>
</organism>
<evidence type="ECO:0008006" key="11">
    <source>
        <dbReference type="Google" id="ProtNLM"/>
    </source>
</evidence>
<feature type="chain" id="PRO_5042297068" description="Gamma-interferon-inducible lysosomal thiol reductase" evidence="8">
    <location>
        <begin position="30"/>
        <end position="591"/>
    </location>
</feature>
<evidence type="ECO:0000256" key="5">
    <source>
        <dbReference type="ARBA" id="ARBA00023180"/>
    </source>
</evidence>
<dbReference type="Proteomes" id="UP001209570">
    <property type="component" value="Unassembled WGS sequence"/>
</dbReference>
<feature type="region of interest" description="Disordered" evidence="6">
    <location>
        <begin position="233"/>
        <end position="288"/>
    </location>
</feature>
<proteinExistence type="inferred from homology"/>
<dbReference type="EMBL" id="JAKCXM010000045">
    <property type="protein sequence ID" value="KAJ0405430.1"/>
    <property type="molecule type" value="Genomic_DNA"/>
</dbReference>
<dbReference type="AlphaFoldDB" id="A0AAD5MF45"/>
<gene>
    <name evidence="9" type="ORF">P43SY_005049</name>
</gene>
<evidence type="ECO:0000256" key="6">
    <source>
        <dbReference type="SAM" id="MobiDB-lite"/>
    </source>
</evidence>
<keyword evidence="3" id="KW-0964">Secreted</keyword>
<keyword evidence="7" id="KW-1133">Transmembrane helix</keyword>
<reference evidence="9" key="1">
    <citation type="submission" date="2021-12" db="EMBL/GenBank/DDBJ databases">
        <title>Prjna785345.</title>
        <authorList>
            <person name="Rujirawat T."/>
            <person name="Krajaejun T."/>
        </authorList>
    </citation>
    <scope>NUCLEOTIDE SEQUENCE</scope>
    <source>
        <strain evidence="9">Pi057C3</strain>
    </source>
</reference>
<keyword evidence="10" id="KW-1185">Reference proteome</keyword>
<keyword evidence="5" id="KW-0325">Glycoprotein</keyword>
<keyword evidence="7" id="KW-0812">Transmembrane</keyword>
<dbReference type="GO" id="GO:0016671">
    <property type="term" value="F:oxidoreductase activity, acting on a sulfur group of donors, disulfide as acceptor"/>
    <property type="evidence" value="ECO:0007669"/>
    <property type="project" value="InterPro"/>
</dbReference>
<feature type="compositionally biased region" description="Basic and acidic residues" evidence="6">
    <location>
        <begin position="504"/>
        <end position="516"/>
    </location>
</feature>
<evidence type="ECO:0000256" key="2">
    <source>
        <dbReference type="ARBA" id="ARBA00005679"/>
    </source>
</evidence>